<comment type="function">
    <text evidence="1">Component of the general transcription and DNA repair factor IIH (TFIIH) core complex, which is involved in general and transcription-coupled nucleotide excision repair (NER) of damaged DNA and, when complexed to TFIIK, in RNA transcription by RNA polymerase II. In NER, TFIIH acts by opening DNA around the lesion to allow the excision of the damaged oligonucleotide and its replacement by a new DNA fragment. In transcription, TFIIH has an essential role in transcription initiation. When the pre-initiation complex (PIC) has been established, TFIIH is required for promoter opening and promoter escape. Phosphorylation of the C-terminal tail (CTD) of the largest subunit of RNA polymerase II by the kinase module TFIIK controls the initiation of transcription.</text>
</comment>
<evidence type="ECO:0000256" key="5">
    <source>
        <dbReference type="ARBA" id="ARBA00023015"/>
    </source>
</evidence>
<keyword evidence="6 9" id="KW-0804">Transcription</keyword>
<dbReference type="Proteomes" id="UP000504637">
    <property type="component" value="Unplaced"/>
</dbReference>
<evidence type="ECO:0000259" key="10">
    <source>
        <dbReference type="Pfam" id="PF18307"/>
    </source>
</evidence>
<evidence type="ECO:0000256" key="7">
    <source>
        <dbReference type="ARBA" id="ARBA00023204"/>
    </source>
</evidence>
<dbReference type="PANTHER" id="PTHR13152:SF0">
    <property type="entry name" value="GENERAL TRANSCRIPTION FACTOR IIH SUBUNIT 4"/>
    <property type="match status" value="1"/>
</dbReference>
<comment type="function">
    <text evidence="9">Component of the general transcription and DNA repair factor IIH (TFIIH) core complex which is involved in general and transcription-coupled nucleotide excision repair (NER) of damaged DNA.</text>
</comment>
<dbReference type="OrthoDB" id="364513at2759"/>
<dbReference type="Pfam" id="PF18307">
    <property type="entry name" value="Tfb2_C"/>
    <property type="match status" value="1"/>
</dbReference>
<keyword evidence="4 9" id="KW-0227">DNA damage</keyword>
<dbReference type="InterPro" id="IPR004598">
    <property type="entry name" value="TFIIH_p52/Tfb2"/>
</dbReference>
<keyword evidence="11" id="KW-1185">Reference proteome</keyword>
<dbReference type="NCBIfam" id="TIGR00625">
    <property type="entry name" value="tfb2"/>
    <property type="match status" value="1"/>
</dbReference>
<evidence type="ECO:0000256" key="8">
    <source>
        <dbReference type="ARBA" id="ARBA00023242"/>
    </source>
</evidence>
<dbReference type="GeneID" id="54361903"/>
<evidence type="ECO:0000256" key="4">
    <source>
        <dbReference type="ARBA" id="ARBA00022763"/>
    </source>
</evidence>
<dbReference type="AlphaFoldDB" id="A0A6J3MFJ3"/>
<reference evidence="12" key="1">
    <citation type="submission" date="2020-01" db="EMBL/GenBank/DDBJ databases">
        <authorList>
            <consortium name="DOE Joint Genome Institute"/>
            <person name="Haridas S."/>
            <person name="Albert R."/>
            <person name="Binder M."/>
            <person name="Bloem J."/>
            <person name="Labutti K."/>
            <person name="Salamov A."/>
            <person name="Andreopoulos B."/>
            <person name="Baker S.E."/>
            <person name="Barry K."/>
            <person name="Bills G."/>
            <person name="Bluhm B.H."/>
            <person name="Cannon C."/>
            <person name="Castanera R."/>
            <person name="Culley D.E."/>
            <person name="Daum C."/>
            <person name="Ezra D."/>
            <person name="Gonzalez J.B."/>
            <person name="Henrissat B."/>
            <person name="Kuo A."/>
            <person name="Liang C."/>
            <person name="Lipzen A."/>
            <person name="Lutzoni F."/>
            <person name="Magnuson J."/>
            <person name="Mondo S."/>
            <person name="Nolan M."/>
            <person name="Ohm R."/>
            <person name="Pangilinan J."/>
            <person name="Park H.-J."/>
            <person name="Ramirez L."/>
            <person name="Alfaro M."/>
            <person name="Sun H."/>
            <person name="Tritt A."/>
            <person name="Yoshinaga Y."/>
            <person name="Zwiers L.-H."/>
            <person name="Turgeon B.G."/>
            <person name="Goodwin S.B."/>
            <person name="Spatafora J.W."/>
            <person name="Crous P.W."/>
            <person name="Grigoriev I.V."/>
        </authorList>
    </citation>
    <scope>NUCLEOTIDE SEQUENCE</scope>
    <source>
        <strain evidence="12">CBS 342.82</strain>
    </source>
</reference>
<proteinExistence type="inferred from homology"/>
<sequence length="504" mass="55712">MSSTSQRVLDYLEQQPGTTFTKLYQQPSTALAVFRRMLPHMAKVLVMALLYTHAPTPVTDIDMLFKTGSDTQQVKDRALSILQRLRILVEEVESMRSVYKLSPAFARSLRQALTGGGKDHRSFGVPSSTPDKTVVTLDYLDTFARQQWESILYYVVGSAGGQLAGGSRQAPVSSGTASLLAQGKFVSVRGNTRAITQAGFTFLLQEVNAQVWMLLIVYLEVSPQLQMDPVDVLAFLFTLGSLELGVSYSTSNLTPTQQRLLEDLSDFGLVYRRPSDSTRYYPTRLATTLTSDAPALPNNTLVTTATKSSAPLDTLAASANDRGYILLETNYRFYAYTSSPLPISILSLFATLHTRYPNLITGKITKTSVQSAIGMGITSAQIIAYLSVHAHPLLRAQASQHGSPILPPTVVDQIRLWQIEGERMTTWQGFLIKDLATEEDYEKAVAYAEALGVLRKEFRAKRMFFVTRMEQMGTYFKSVAARKKQEAAAREVAAREAAKKEVGL</sequence>
<organism evidence="12">
    <name type="scientific">Dissoconium aciculare CBS 342.82</name>
    <dbReference type="NCBI Taxonomy" id="1314786"/>
    <lineage>
        <taxon>Eukaryota</taxon>
        <taxon>Fungi</taxon>
        <taxon>Dikarya</taxon>
        <taxon>Ascomycota</taxon>
        <taxon>Pezizomycotina</taxon>
        <taxon>Dothideomycetes</taxon>
        <taxon>Dothideomycetidae</taxon>
        <taxon>Mycosphaerellales</taxon>
        <taxon>Dissoconiaceae</taxon>
        <taxon>Dissoconium</taxon>
    </lineage>
</organism>
<evidence type="ECO:0000313" key="12">
    <source>
        <dbReference type="RefSeq" id="XP_033463781.1"/>
    </source>
</evidence>
<dbReference type="InterPro" id="IPR040662">
    <property type="entry name" value="Tfb2_C"/>
</dbReference>
<dbReference type="GO" id="GO:0005675">
    <property type="term" value="C:transcription factor TFIIH holo complex"/>
    <property type="evidence" value="ECO:0007669"/>
    <property type="project" value="TreeGrafter"/>
</dbReference>
<evidence type="ECO:0000256" key="6">
    <source>
        <dbReference type="ARBA" id="ARBA00023163"/>
    </source>
</evidence>
<dbReference type="Pfam" id="PF03849">
    <property type="entry name" value="Tfb2"/>
    <property type="match status" value="1"/>
</dbReference>
<comment type="subcellular location">
    <subcellularLocation>
        <location evidence="2 9">Nucleus</location>
    </subcellularLocation>
</comment>
<dbReference type="PANTHER" id="PTHR13152">
    <property type="entry name" value="TFIIH, POLYPEPTIDE 4"/>
    <property type="match status" value="1"/>
</dbReference>
<dbReference type="GO" id="GO:0001671">
    <property type="term" value="F:ATPase activator activity"/>
    <property type="evidence" value="ECO:0007669"/>
    <property type="project" value="InterPro"/>
</dbReference>
<reference evidence="12" key="2">
    <citation type="submission" date="2020-04" db="EMBL/GenBank/DDBJ databases">
        <authorList>
            <consortium name="NCBI Genome Project"/>
        </authorList>
    </citation>
    <scope>NUCLEOTIDE SEQUENCE</scope>
    <source>
        <strain evidence="12">CBS 342.82</strain>
    </source>
</reference>
<keyword evidence="7 9" id="KW-0234">DNA repair</keyword>
<comment type="similarity">
    <text evidence="3 9">Belongs to the TFB2 family.</text>
</comment>
<dbReference type="GO" id="GO:0000439">
    <property type="term" value="C:transcription factor TFIIH core complex"/>
    <property type="evidence" value="ECO:0007669"/>
    <property type="project" value="InterPro"/>
</dbReference>
<dbReference type="RefSeq" id="XP_033463781.1">
    <property type="nucleotide sequence ID" value="XM_033604103.1"/>
</dbReference>
<dbReference type="GO" id="GO:0003690">
    <property type="term" value="F:double-stranded DNA binding"/>
    <property type="evidence" value="ECO:0007669"/>
    <property type="project" value="TreeGrafter"/>
</dbReference>
<evidence type="ECO:0000256" key="2">
    <source>
        <dbReference type="ARBA" id="ARBA00004123"/>
    </source>
</evidence>
<gene>
    <name evidence="12" type="ORF">K489DRAFT_377195</name>
</gene>
<feature type="domain" description="Transcription factor Tfb2 C-terminal" evidence="10">
    <location>
        <begin position="412"/>
        <end position="477"/>
    </location>
</feature>
<accession>A0A6J3MFJ3</accession>
<protein>
    <recommendedName>
        <fullName evidence="9">RNA polymerase II transcription factor B subunit 2</fullName>
    </recommendedName>
</protein>
<keyword evidence="8 9" id="KW-0539">Nucleus</keyword>
<name>A0A6J3MFJ3_9PEZI</name>
<evidence type="ECO:0000256" key="9">
    <source>
        <dbReference type="RuleBase" id="RU364024"/>
    </source>
</evidence>
<keyword evidence="5 9" id="KW-0805">Transcription regulation</keyword>
<dbReference type="Gene3D" id="3.30.70.2610">
    <property type="match status" value="1"/>
</dbReference>
<evidence type="ECO:0000256" key="3">
    <source>
        <dbReference type="ARBA" id="ARBA00007132"/>
    </source>
</evidence>
<reference evidence="12" key="3">
    <citation type="submission" date="2025-08" db="UniProtKB">
        <authorList>
            <consortium name="RefSeq"/>
        </authorList>
    </citation>
    <scope>IDENTIFICATION</scope>
    <source>
        <strain evidence="12">CBS 342.82</strain>
    </source>
</reference>
<evidence type="ECO:0000256" key="1">
    <source>
        <dbReference type="ARBA" id="ARBA00002817"/>
    </source>
</evidence>
<dbReference type="GO" id="GO:0006289">
    <property type="term" value="P:nucleotide-excision repair"/>
    <property type="evidence" value="ECO:0007669"/>
    <property type="project" value="InterPro"/>
</dbReference>
<evidence type="ECO:0000313" key="11">
    <source>
        <dbReference type="Proteomes" id="UP000504637"/>
    </source>
</evidence>